<dbReference type="SUPFAM" id="SSF54001">
    <property type="entry name" value="Cysteine proteinases"/>
    <property type="match status" value="1"/>
</dbReference>
<feature type="compositionally biased region" description="Polar residues" evidence="2">
    <location>
        <begin position="92"/>
        <end position="109"/>
    </location>
</feature>
<dbReference type="CDD" id="cd02257">
    <property type="entry name" value="Peptidase_C19"/>
    <property type="match status" value="1"/>
</dbReference>
<feature type="compositionally biased region" description="Basic and acidic residues" evidence="2">
    <location>
        <begin position="794"/>
        <end position="805"/>
    </location>
</feature>
<feature type="region of interest" description="Disordered" evidence="2">
    <location>
        <begin position="169"/>
        <end position="217"/>
    </location>
</feature>
<dbReference type="GeneID" id="89987613"/>
<evidence type="ECO:0000256" key="2">
    <source>
        <dbReference type="SAM" id="MobiDB-lite"/>
    </source>
</evidence>
<feature type="compositionally biased region" description="Acidic residues" evidence="2">
    <location>
        <begin position="743"/>
        <end position="752"/>
    </location>
</feature>
<name>A0ABZ2AMV7_9TREE</name>
<gene>
    <name evidence="3" type="ORF">IAS62_000837</name>
</gene>
<feature type="compositionally biased region" description="Polar residues" evidence="2">
    <location>
        <begin position="708"/>
        <end position="724"/>
    </location>
</feature>
<accession>A0ABZ2AMV7</accession>
<feature type="coiled-coil region" evidence="1">
    <location>
        <begin position="553"/>
        <end position="580"/>
    </location>
</feature>
<feature type="compositionally biased region" description="Pro residues" evidence="2">
    <location>
        <begin position="112"/>
        <end position="121"/>
    </location>
</feature>
<sequence length="805" mass="88782">MSVHDSTFSALKDMGIDPVLAREAASRFHSVEPAVNWCFGDGANWQPSMVAESTYGRFNPRHREGTSVEHREVIEVFDSPASSPKPRHTNIPLGSNNPFLPTQPRSSNPAFHPLPQPPLPLRLPSTHSGTQSLPVEVDAGNDSEDEELKKAIVLSQNLEHSVSEVAILQSAMDVDRERDSRERSERASGAPPPSPKSDMPGSFGVTFGPSTKDDVDGKLALVPTSQNNNTASKEDADLDKAIQESLMTASFHSASAEADKERPQPTKRGDGVPLVFYSPSGRYTYIAQVLQAFAAVPRIQTAIQEILDSASSGDCILDEQTQALSDPFGRMANEPFSFYEIDDTAKIITEGSERNQLPPLLPTMDFQLIFIDLFERAAIPRLQDMTKDEGELNRLREDCRRIFETKVTGHTPDSISSASYVTFVRQPTGNDVYTQLADVFWGPEAQTTSIKKLGDVLTVYLDWKPSSAREVWKLDEEIMLDRFLQSNAAWAANKRGLQAVSAGSARRSKERINSLTQYDGNDYLDSLATLIENLETKPKHIDIKRAISRKEMKNNLEMILAALKAKVACLQEELKVQEKASSAEVFETDDPQYNQHVFSLRAILFHDGAMIGQKHLYMYVRGEDDRWWKIQEHEATEVEWEVITGDRTGIWMEGGPYMLLYARKGDRPVSPEPAPTRASAAQAPPDSDSIILESSNTSTSSLLPNCSESASASAFNGSDPQASESSEKNDGAPLLLDMRTPEEETEWVEEVGAEANKDLADIVMGESGSPKEGEDIKATVHEKTNEGNEGMDGGDAKKDEDTVMS</sequence>
<evidence type="ECO:0000256" key="1">
    <source>
        <dbReference type="SAM" id="Coils"/>
    </source>
</evidence>
<feature type="compositionally biased region" description="Low complexity" evidence="2">
    <location>
        <begin position="678"/>
        <end position="707"/>
    </location>
</feature>
<dbReference type="Proteomes" id="UP001432216">
    <property type="component" value="Chromosome 2"/>
</dbReference>
<feature type="compositionally biased region" description="Basic and acidic residues" evidence="2">
    <location>
        <begin position="173"/>
        <end position="186"/>
    </location>
</feature>
<evidence type="ECO:0000313" key="3">
    <source>
        <dbReference type="EMBL" id="WVO19549.1"/>
    </source>
</evidence>
<reference evidence="3 4" key="1">
    <citation type="submission" date="2024-01" db="EMBL/GenBank/DDBJ databases">
        <title>Comparative genomics of Cryptococcus and Kwoniella reveals pathogenesis evolution and contrasting modes of karyotype evolution via chromosome fusion or intercentromeric recombination.</title>
        <authorList>
            <person name="Coelho M.A."/>
            <person name="David-Palma M."/>
            <person name="Shea T."/>
            <person name="Bowers K."/>
            <person name="McGinley-Smith S."/>
            <person name="Mohammad A.W."/>
            <person name="Gnirke A."/>
            <person name="Yurkov A.M."/>
            <person name="Nowrousian M."/>
            <person name="Sun S."/>
            <person name="Cuomo C.A."/>
            <person name="Heitman J."/>
        </authorList>
    </citation>
    <scope>NUCLEOTIDE SEQUENCE [LARGE SCALE GENOMIC DNA]</scope>
    <source>
        <strain evidence="3 4">7685027</strain>
    </source>
</reference>
<protein>
    <recommendedName>
        <fullName evidence="5">Peptidase C19 ubiquitin carboxyl-terminal hydrolase domain-containing protein</fullName>
    </recommendedName>
</protein>
<keyword evidence="4" id="KW-1185">Reference proteome</keyword>
<feature type="region of interest" description="Disordered" evidence="2">
    <location>
        <begin position="79"/>
        <end position="143"/>
    </location>
</feature>
<dbReference type="Gene3D" id="3.90.70.10">
    <property type="entry name" value="Cysteine proteinases"/>
    <property type="match status" value="1"/>
</dbReference>
<evidence type="ECO:0000313" key="4">
    <source>
        <dbReference type="Proteomes" id="UP001432216"/>
    </source>
</evidence>
<feature type="compositionally biased region" description="Basic and acidic residues" evidence="2">
    <location>
        <begin position="769"/>
        <end position="786"/>
    </location>
</feature>
<dbReference type="InterPro" id="IPR038765">
    <property type="entry name" value="Papain-like_cys_pep_sf"/>
</dbReference>
<dbReference type="RefSeq" id="XP_064718789.1">
    <property type="nucleotide sequence ID" value="XM_064862717.1"/>
</dbReference>
<proteinExistence type="predicted"/>
<evidence type="ECO:0008006" key="5">
    <source>
        <dbReference type="Google" id="ProtNLM"/>
    </source>
</evidence>
<keyword evidence="1" id="KW-0175">Coiled coil</keyword>
<feature type="region of interest" description="Disordered" evidence="2">
    <location>
        <begin position="667"/>
        <end position="805"/>
    </location>
</feature>
<feature type="compositionally biased region" description="Basic and acidic residues" evidence="2">
    <location>
        <begin position="257"/>
        <end position="270"/>
    </location>
</feature>
<dbReference type="EMBL" id="CP143807">
    <property type="protein sequence ID" value="WVO19549.1"/>
    <property type="molecule type" value="Genomic_DNA"/>
</dbReference>
<feature type="region of interest" description="Disordered" evidence="2">
    <location>
        <begin position="252"/>
        <end position="272"/>
    </location>
</feature>
<organism evidence="3 4">
    <name type="scientific">Cryptococcus decagattii</name>
    <dbReference type="NCBI Taxonomy" id="1859122"/>
    <lineage>
        <taxon>Eukaryota</taxon>
        <taxon>Fungi</taxon>
        <taxon>Dikarya</taxon>
        <taxon>Basidiomycota</taxon>
        <taxon>Agaricomycotina</taxon>
        <taxon>Tremellomycetes</taxon>
        <taxon>Tremellales</taxon>
        <taxon>Cryptococcaceae</taxon>
        <taxon>Cryptococcus</taxon>
        <taxon>Cryptococcus gattii species complex</taxon>
    </lineage>
</organism>